<dbReference type="GO" id="GO:0016740">
    <property type="term" value="F:transferase activity"/>
    <property type="evidence" value="ECO:0007669"/>
    <property type="project" value="UniProtKB-KW"/>
</dbReference>
<gene>
    <name evidence="2" type="ORF">HUG12_21345</name>
</gene>
<organism evidence="2 3">
    <name type="scientific">Halorarum salinum</name>
    <dbReference type="NCBI Taxonomy" id="2743089"/>
    <lineage>
        <taxon>Archaea</taxon>
        <taxon>Methanobacteriati</taxon>
        <taxon>Methanobacteriota</taxon>
        <taxon>Stenosarchaea group</taxon>
        <taxon>Halobacteria</taxon>
        <taxon>Halobacteriales</taxon>
        <taxon>Haloferacaceae</taxon>
        <taxon>Halorarum</taxon>
    </lineage>
</organism>
<sequence>MHALELVTNSRSRFFNQQIRHLEAGGVRTTTLAVPGDRDYGGGGVDGRSPVDYLRFYPTVLRHSFRDYDLVHANYGLTGPAAVAQPSLPVVLSLWGTDLMGPFGPVSAACARLADAVVVMSPEMASRLDGECHVIPHGVDLDRFAPAPPAEARAELGWNPSASHVLFPYPAGREVKNYPRAERVVDLARERVDGDVEFHTVSGVSHERMPVYMNAADALLLTSRREGSPNSVKEAMACNLPVVSVDVGDVRARLDGVSPSYVRDSDDGLATALADVLADGERSNGREAAREVSVQRTNERLREVYRDVVADA</sequence>
<keyword evidence="3" id="KW-1185">Reference proteome</keyword>
<evidence type="ECO:0000313" key="3">
    <source>
        <dbReference type="Proteomes" id="UP000509626"/>
    </source>
</evidence>
<feature type="domain" description="Glycosyltransferase subfamily 4-like N-terminal" evidence="1">
    <location>
        <begin position="46"/>
        <end position="143"/>
    </location>
</feature>
<name>A0A7D5LDC6_9EURY</name>
<dbReference type="PANTHER" id="PTHR12526">
    <property type="entry name" value="GLYCOSYLTRANSFERASE"/>
    <property type="match status" value="1"/>
</dbReference>
<geneLocation type="plasmid" evidence="2 3">
    <name>unnamed1</name>
</geneLocation>
<evidence type="ECO:0000259" key="1">
    <source>
        <dbReference type="Pfam" id="PF13439"/>
    </source>
</evidence>
<dbReference type="RefSeq" id="WP_179270908.1">
    <property type="nucleotide sequence ID" value="NZ_CP058580.1"/>
</dbReference>
<proteinExistence type="predicted"/>
<reference evidence="2 3" key="1">
    <citation type="submission" date="2020-06" db="EMBL/GenBank/DDBJ databases">
        <title>NJ-3-1, isolated from saline soil.</title>
        <authorList>
            <person name="Cui H.L."/>
            <person name="Shi X."/>
        </authorList>
    </citation>
    <scope>NUCLEOTIDE SEQUENCE [LARGE SCALE GENOMIC DNA]</scope>
    <source>
        <strain evidence="2 3">NJ-3-1</strain>
        <plasmid evidence="2 3">unnamed1</plasmid>
    </source>
</reference>
<dbReference type="OrthoDB" id="193395at2157"/>
<dbReference type="KEGG" id="halu:HUG12_21345"/>
<dbReference type="Gene3D" id="3.40.50.2000">
    <property type="entry name" value="Glycogen Phosphorylase B"/>
    <property type="match status" value="2"/>
</dbReference>
<keyword evidence="2" id="KW-0808">Transferase</keyword>
<protein>
    <submittedName>
        <fullName evidence="2">Glycosyltransferase</fullName>
    </submittedName>
</protein>
<dbReference type="SUPFAM" id="SSF53756">
    <property type="entry name" value="UDP-Glycosyltransferase/glycogen phosphorylase"/>
    <property type="match status" value="1"/>
</dbReference>
<keyword evidence="2" id="KW-0614">Plasmid</keyword>
<accession>A0A7D5LDC6</accession>
<dbReference type="EMBL" id="CP058580">
    <property type="protein sequence ID" value="QLG64326.1"/>
    <property type="molecule type" value="Genomic_DNA"/>
</dbReference>
<evidence type="ECO:0000313" key="2">
    <source>
        <dbReference type="EMBL" id="QLG64326.1"/>
    </source>
</evidence>
<dbReference type="Pfam" id="PF13439">
    <property type="entry name" value="Glyco_transf_4"/>
    <property type="match status" value="1"/>
</dbReference>
<dbReference type="Proteomes" id="UP000509626">
    <property type="component" value="Plasmid unnamed1"/>
</dbReference>
<dbReference type="Pfam" id="PF13692">
    <property type="entry name" value="Glyco_trans_1_4"/>
    <property type="match status" value="1"/>
</dbReference>
<dbReference type="InterPro" id="IPR028098">
    <property type="entry name" value="Glyco_trans_4-like_N"/>
</dbReference>
<dbReference type="AlphaFoldDB" id="A0A7D5LDC6"/>
<dbReference type="GeneID" id="56040062"/>